<dbReference type="InterPro" id="IPR050074">
    <property type="entry name" value="DHO_dehydrogenase"/>
</dbReference>
<evidence type="ECO:0000256" key="8">
    <source>
        <dbReference type="ARBA" id="ARBA00023002"/>
    </source>
</evidence>
<evidence type="ECO:0000256" key="4">
    <source>
        <dbReference type="ARBA" id="ARBA00022490"/>
    </source>
</evidence>
<dbReference type="InterPro" id="IPR049622">
    <property type="entry name" value="Dihydroorotate_DH_I"/>
</dbReference>
<dbReference type="Gene3D" id="3.20.20.70">
    <property type="entry name" value="Aldolase class I"/>
    <property type="match status" value="1"/>
</dbReference>
<dbReference type="EMBL" id="UHIO01000001">
    <property type="protein sequence ID" value="SUP37220.1"/>
    <property type="molecule type" value="Genomic_DNA"/>
</dbReference>
<keyword evidence="5 9" id="KW-0285">Flavoprotein</keyword>
<evidence type="ECO:0000256" key="1">
    <source>
        <dbReference type="ARBA" id="ARBA00004496"/>
    </source>
</evidence>
<evidence type="ECO:0000256" key="2">
    <source>
        <dbReference type="ARBA" id="ARBA00004725"/>
    </source>
</evidence>
<organism evidence="11 12">
    <name type="scientific">Veillonella criceti</name>
    <dbReference type="NCBI Taxonomy" id="103891"/>
    <lineage>
        <taxon>Bacteria</taxon>
        <taxon>Bacillati</taxon>
        <taxon>Bacillota</taxon>
        <taxon>Negativicutes</taxon>
        <taxon>Veillonellales</taxon>
        <taxon>Veillonellaceae</taxon>
        <taxon>Veillonella</taxon>
    </lineage>
</organism>
<feature type="binding site" evidence="9">
    <location>
        <begin position="78"/>
        <end position="79"/>
    </location>
    <ligand>
        <name>FMN</name>
        <dbReference type="ChEBI" id="CHEBI:58210"/>
    </ligand>
</feature>
<feature type="binding site" evidence="9">
    <location>
        <begin position="275"/>
        <end position="276"/>
    </location>
    <ligand>
        <name>FMN</name>
        <dbReference type="ChEBI" id="CHEBI:58210"/>
    </ligand>
</feature>
<feature type="active site" description="Nucleophile" evidence="9">
    <location>
        <position position="162"/>
    </location>
</feature>
<dbReference type="AlphaFoldDB" id="A0A380NDS9"/>
<name>A0A380NDS9_9FIRM</name>
<dbReference type="InterPro" id="IPR013785">
    <property type="entry name" value="Aldolase_TIM"/>
</dbReference>
<dbReference type="CDD" id="cd04740">
    <property type="entry name" value="DHOD_1B_like"/>
    <property type="match status" value="1"/>
</dbReference>
<comment type="pathway">
    <text evidence="2 9">Pyrimidine metabolism; UMP biosynthesis via de novo pathway.</text>
</comment>
<feature type="binding site" evidence="9">
    <location>
        <position position="78"/>
    </location>
    <ligand>
        <name>substrate</name>
    </ligand>
</feature>
<keyword evidence="7 9" id="KW-0665">Pyrimidine biosynthesis</keyword>
<evidence type="ECO:0000256" key="5">
    <source>
        <dbReference type="ARBA" id="ARBA00022630"/>
    </source>
</evidence>
<keyword evidence="12" id="KW-1185">Reference proteome</keyword>
<dbReference type="GO" id="GO:0005737">
    <property type="term" value="C:cytoplasm"/>
    <property type="evidence" value="ECO:0007669"/>
    <property type="project" value="UniProtKB-SubCell"/>
</dbReference>
<dbReference type="SUPFAM" id="SSF51395">
    <property type="entry name" value="FMN-linked oxidoreductases"/>
    <property type="match status" value="1"/>
</dbReference>
<evidence type="ECO:0000256" key="9">
    <source>
        <dbReference type="HAMAP-Rule" id="MF_00224"/>
    </source>
</evidence>
<comment type="subcellular location">
    <subcellularLocation>
        <location evidence="1 9">Cytoplasm</location>
    </subcellularLocation>
</comment>
<dbReference type="NCBIfam" id="NF005574">
    <property type="entry name" value="PRK07259.1"/>
    <property type="match status" value="1"/>
</dbReference>
<feature type="binding site" evidence="9">
    <location>
        <position position="249"/>
    </location>
    <ligand>
        <name>FMN</name>
        <dbReference type="ChEBI" id="CHEBI:58210"/>
    </ligand>
</feature>
<evidence type="ECO:0000259" key="10">
    <source>
        <dbReference type="Pfam" id="PF01180"/>
    </source>
</evidence>
<feature type="binding site" evidence="9">
    <location>
        <position position="223"/>
    </location>
    <ligand>
        <name>FMN</name>
        <dbReference type="ChEBI" id="CHEBI:58210"/>
    </ligand>
</feature>
<evidence type="ECO:0000256" key="6">
    <source>
        <dbReference type="ARBA" id="ARBA00022643"/>
    </source>
</evidence>
<reference evidence="11 12" key="1">
    <citation type="submission" date="2018-06" db="EMBL/GenBank/DDBJ databases">
        <authorList>
            <consortium name="Pathogen Informatics"/>
            <person name="Doyle S."/>
        </authorList>
    </citation>
    <scope>NUCLEOTIDE SEQUENCE [LARGE SCALE GENOMIC DNA]</scope>
    <source>
        <strain evidence="11 12">NCTC12020</strain>
    </source>
</reference>
<keyword evidence="6 9" id="KW-0288">FMN</keyword>
<dbReference type="InterPro" id="IPR024920">
    <property type="entry name" value="Dihydroorotate_DH_1"/>
</dbReference>
<comment type="cofactor">
    <cofactor evidence="9">
        <name>FMN</name>
        <dbReference type="ChEBI" id="CHEBI:58210"/>
    </cofactor>
    <text evidence="9">Binds 1 FMN per subunit.</text>
</comment>
<keyword evidence="4 9" id="KW-0963">Cytoplasm</keyword>
<feature type="binding site" evidence="9">
    <location>
        <position position="132"/>
    </location>
    <ligand>
        <name>FMN</name>
        <dbReference type="ChEBI" id="CHEBI:58210"/>
    </ligand>
</feature>
<proteinExistence type="inferred from homology"/>
<accession>A0A380NDS9</accession>
<dbReference type="InterPro" id="IPR033888">
    <property type="entry name" value="DHOD_1B"/>
</dbReference>
<feature type="binding site" evidence="9">
    <location>
        <position position="197"/>
    </location>
    <ligand>
        <name>FMN</name>
        <dbReference type="ChEBI" id="CHEBI:58210"/>
    </ligand>
</feature>
<sequence>MSHEHLSQLGAHGELGYKHMDHTKDLNGKQPSYPELAVDFCGIKMKNPIVAASGTFGFGLEYADYLDLSHEVGAISVKGLTPQARNGNEGTRIAETPSGLLNCIGLENPGAEAFVEHILPELRKYDVPILANISAADVEGYAFMAKTLTVEGIAGFEVNISCPNVKNGGMAFGVCADSAAAVCKIVRENTDLPVIMKLSPNVTDIVEIAKAVKAAGADGLSLINTLLGMAIDIKTRRPILGNLYGGLSGPAVKPVALRLVHQVSQALDLPIMGMGGIMTGADAIEFMLAGADIVSVGTASMVNPQAIGQIAREMHEYCETNDVGHISEVVGVLLPYK</sequence>
<dbReference type="PANTHER" id="PTHR48109:SF1">
    <property type="entry name" value="DIHYDROOROTATE DEHYDROGENASE (FUMARATE)"/>
    <property type="match status" value="1"/>
</dbReference>
<feature type="binding site" evidence="9">
    <location>
        <position position="53"/>
    </location>
    <ligand>
        <name>FMN</name>
        <dbReference type="ChEBI" id="CHEBI:58210"/>
    </ligand>
</feature>
<dbReference type="InterPro" id="IPR005720">
    <property type="entry name" value="Dihydroorotate_DH_cat"/>
</dbReference>
<dbReference type="Pfam" id="PF01180">
    <property type="entry name" value="DHO_dh"/>
    <property type="match status" value="1"/>
</dbReference>
<dbReference type="NCBIfam" id="TIGR01037">
    <property type="entry name" value="pyrD_sub1_fam"/>
    <property type="match status" value="1"/>
</dbReference>
<dbReference type="Proteomes" id="UP000255367">
    <property type="component" value="Unassembled WGS sequence"/>
</dbReference>
<gene>
    <name evidence="9 11" type="primary">pyrD</name>
    <name evidence="11" type="ORF">NCTC12020_00048</name>
</gene>
<feature type="domain" description="Dihydroorotate dehydrogenase catalytic" evidence="10">
    <location>
        <begin position="36"/>
        <end position="316"/>
    </location>
</feature>
<feature type="binding site" evidence="9">
    <location>
        <begin position="224"/>
        <end position="225"/>
    </location>
    <ligand>
        <name>substrate</name>
    </ligand>
</feature>
<evidence type="ECO:0000313" key="12">
    <source>
        <dbReference type="Proteomes" id="UP000255367"/>
    </source>
</evidence>
<dbReference type="GO" id="GO:0044205">
    <property type="term" value="P:'de novo' UMP biosynthetic process"/>
    <property type="evidence" value="ECO:0007669"/>
    <property type="project" value="UniProtKB-UniRule"/>
</dbReference>
<comment type="catalytic activity">
    <reaction evidence="9">
        <text>(S)-dihydroorotate + A = orotate + AH2</text>
        <dbReference type="Rhea" id="RHEA:18073"/>
        <dbReference type="ChEBI" id="CHEBI:13193"/>
        <dbReference type="ChEBI" id="CHEBI:17499"/>
        <dbReference type="ChEBI" id="CHEBI:30839"/>
        <dbReference type="ChEBI" id="CHEBI:30864"/>
    </reaction>
</comment>
<feature type="binding site" evidence="9">
    <location>
        <position position="159"/>
    </location>
    <ligand>
        <name>substrate</name>
    </ligand>
</feature>
<feature type="binding site" evidence="9">
    <location>
        <begin position="102"/>
        <end position="106"/>
    </location>
    <ligand>
        <name>substrate</name>
    </ligand>
</feature>
<dbReference type="FunFam" id="3.20.20.70:FF:000027">
    <property type="entry name" value="Dihydropyrimidine dehydrogenase [NADP(+)]"/>
    <property type="match status" value="1"/>
</dbReference>
<feature type="binding site" evidence="9">
    <location>
        <position position="159"/>
    </location>
    <ligand>
        <name>FMN</name>
        <dbReference type="ChEBI" id="CHEBI:58210"/>
    </ligand>
</feature>
<dbReference type="GO" id="GO:0004152">
    <property type="term" value="F:dihydroorotate dehydrogenase activity"/>
    <property type="evidence" value="ECO:0007669"/>
    <property type="project" value="UniProtKB-UniRule"/>
</dbReference>
<dbReference type="HAMAP" id="MF_00224">
    <property type="entry name" value="DHO_dh_type1"/>
    <property type="match status" value="1"/>
</dbReference>
<dbReference type="GO" id="GO:0006207">
    <property type="term" value="P:'de novo' pyrimidine nucleobase biosynthetic process"/>
    <property type="evidence" value="ECO:0007669"/>
    <property type="project" value="InterPro"/>
</dbReference>
<keyword evidence="8 9" id="KW-0560">Oxidoreductase</keyword>
<dbReference type="PANTHER" id="PTHR48109">
    <property type="entry name" value="DIHYDROOROTATE DEHYDROGENASE (QUINONE), MITOCHONDRIAL-RELATED"/>
    <property type="match status" value="1"/>
</dbReference>
<dbReference type="InterPro" id="IPR012135">
    <property type="entry name" value="Dihydroorotate_DH_1_2"/>
</dbReference>
<protein>
    <recommendedName>
        <fullName evidence="9">Dihydroorotate dehydrogenase</fullName>
        <shortName evidence="9">DHOD</shortName>
        <shortName evidence="9">DHODase</shortName>
        <shortName evidence="9">DHOdehase</shortName>
        <ecNumber evidence="9">1.3.-.-</ecNumber>
    </recommendedName>
</protein>
<dbReference type="PROSITE" id="PS00912">
    <property type="entry name" value="DHODEHASE_2"/>
    <property type="match status" value="1"/>
</dbReference>
<evidence type="ECO:0000313" key="11">
    <source>
        <dbReference type="EMBL" id="SUP37220.1"/>
    </source>
</evidence>
<evidence type="ECO:0000256" key="3">
    <source>
        <dbReference type="ARBA" id="ARBA00008008"/>
    </source>
</evidence>
<dbReference type="UniPathway" id="UPA00070"/>
<comment type="similarity">
    <text evidence="3 9">Belongs to the dihydroorotate dehydrogenase family. Type 1 subfamily.</text>
</comment>
<dbReference type="EC" id="1.3.-.-" evidence="9"/>
<dbReference type="InterPro" id="IPR001295">
    <property type="entry name" value="Dihydroorotate_DH_CS"/>
</dbReference>
<dbReference type="PIRSF" id="PIRSF000164">
    <property type="entry name" value="DHO_oxidase"/>
    <property type="match status" value="1"/>
</dbReference>
<feature type="binding site" evidence="9">
    <location>
        <begin position="297"/>
        <end position="298"/>
    </location>
    <ligand>
        <name>FMN</name>
        <dbReference type="ChEBI" id="CHEBI:58210"/>
    </ligand>
</feature>
<evidence type="ECO:0000256" key="7">
    <source>
        <dbReference type="ARBA" id="ARBA00022975"/>
    </source>
</evidence>
<comment type="function">
    <text evidence="9">Catalyzes the conversion of dihydroorotate to orotate.</text>
</comment>